<dbReference type="STRING" id="1149755.A0A2J6QTY3"/>
<reference evidence="1 2" key="1">
    <citation type="submission" date="2016-04" db="EMBL/GenBank/DDBJ databases">
        <title>A degradative enzymes factory behind the ericoid mycorrhizal symbiosis.</title>
        <authorList>
            <consortium name="DOE Joint Genome Institute"/>
            <person name="Martino E."/>
            <person name="Morin E."/>
            <person name="Grelet G."/>
            <person name="Kuo A."/>
            <person name="Kohler A."/>
            <person name="Daghino S."/>
            <person name="Barry K."/>
            <person name="Choi C."/>
            <person name="Cichocki N."/>
            <person name="Clum A."/>
            <person name="Copeland A."/>
            <person name="Hainaut M."/>
            <person name="Haridas S."/>
            <person name="Labutti K."/>
            <person name="Lindquist E."/>
            <person name="Lipzen A."/>
            <person name="Khouja H.-R."/>
            <person name="Murat C."/>
            <person name="Ohm R."/>
            <person name="Olson A."/>
            <person name="Spatafora J."/>
            <person name="Veneault-Fourrey C."/>
            <person name="Henrissat B."/>
            <person name="Grigoriev I."/>
            <person name="Martin F."/>
            <person name="Perotto S."/>
        </authorList>
    </citation>
    <scope>NUCLEOTIDE SEQUENCE [LARGE SCALE GENOMIC DNA]</scope>
    <source>
        <strain evidence="1 2">F</strain>
    </source>
</reference>
<dbReference type="OrthoDB" id="4760831at2759"/>
<protein>
    <submittedName>
        <fullName evidence="1">Uncharacterized protein</fullName>
    </submittedName>
</protein>
<dbReference type="Proteomes" id="UP000235786">
    <property type="component" value="Unassembled WGS sequence"/>
</dbReference>
<organism evidence="1 2">
    <name type="scientific">Hyaloscypha variabilis (strain UAMH 11265 / GT02V1 / F)</name>
    <name type="common">Meliniomyces variabilis</name>
    <dbReference type="NCBI Taxonomy" id="1149755"/>
    <lineage>
        <taxon>Eukaryota</taxon>
        <taxon>Fungi</taxon>
        <taxon>Dikarya</taxon>
        <taxon>Ascomycota</taxon>
        <taxon>Pezizomycotina</taxon>
        <taxon>Leotiomycetes</taxon>
        <taxon>Helotiales</taxon>
        <taxon>Hyaloscyphaceae</taxon>
        <taxon>Hyaloscypha</taxon>
        <taxon>Hyaloscypha variabilis</taxon>
    </lineage>
</organism>
<keyword evidence="2" id="KW-1185">Reference proteome</keyword>
<evidence type="ECO:0000313" key="2">
    <source>
        <dbReference type="Proteomes" id="UP000235786"/>
    </source>
</evidence>
<name>A0A2J6QTY3_HYAVF</name>
<proteinExistence type="predicted"/>
<accession>A0A2J6QTY3</accession>
<dbReference type="AlphaFoldDB" id="A0A2J6QTY3"/>
<gene>
    <name evidence="1" type="ORF">L207DRAFT_235893</name>
</gene>
<evidence type="ECO:0000313" key="1">
    <source>
        <dbReference type="EMBL" id="PMD29713.1"/>
    </source>
</evidence>
<sequence length="182" mass="20843">MEFPEQDYELVKILFNALETTSASLITHQAISTRYAALFDMSFVGTKGCPVSSKRGRSRSLSSCEQITRVDDDLLPRKWPPLSGHDLDKFNHHVCLQDFGSRLQRAANAIFPGDQISRYTEVHVILLSWEDEDPNLPVSLEIETLADVFSNLYGFEVEQWLIPSDNSHNKLNKKNTQFSRRR</sequence>
<dbReference type="EMBL" id="KZ613972">
    <property type="protein sequence ID" value="PMD29713.1"/>
    <property type="molecule type" value="Genomic_DNA"/>
</dbReference>